<dbReference type="OMA" id="CHPLCHP"/>
<accession>A0A1Y1IN38</accession>
<keyword evidence="4" id="KW-1185">Reference proteome</keyword>
<feature type="compositionally biased region" description="Low complexity" evidence="1">
    <location>
        <begin position="220"/>
        <end position="230"/>
    </location>
</feature>
<dbReference type="GO" id="GO:0016020">
    <property type="term" value="C:membrane"/>
    <property type="evidence" value="ECO:0000318"/>
    <property type="project" value="GO_Central"/>
</dbReference>
<evidence type="ECO:0008006" key="5">
    <source>
        <dbReference type="Google" id="ProtNLM"/>
    </source>
</evidence>
<evidence type="ECO:0000256" key="1">
    <source>
        <dbReference type="SAM" id="MobiDB-lite"/>
    </source>
</evidence>
<dbReference type="EMBL" id="DF237920">
    <property type="protein sequence ID" value="GAQ92300.1"/>
    <property type="molecule type" value="Genomic_DNA"/>
</dbReference>
<keyword evidence="2" id="KW-0472">Membrane</keyword>
<feature type="compositionally biased region" description="Pro residues" evidence="1">
    <location>
        <begin position="590"/>
        <end position="601"/>
    </location>
</feature>
<dbReference type="AlphaFoldDB" id="A0A1Y1IN38"/>
<feature type="compositionally biased region" description="Low complexity" evidence="1">
    <location>
        <begin position="440"/>
        <end position="460"/>
    </location>
</feature>
<dbReference type="Proteomes" id="UP000054558">
    <property type="component" value="Unassembled WGS sequence"/>
</dbReference>
<feature type="region of interest" description="Disordered" evidence="1">
    <location>
        <begin position="423"/>
        <end position="652"/>
    </location>
</feature>
<evidence type="ECO:0000313" key="4">
    <source>
        <dbReference type="Proteomes" id="UP000054558"/>
    </source>
</evidence>
<feature type="compositionally biased region" description="Low complexity" evidence="1">
    <location>
        <begin position="602"/>
        <end position="615"/>
    </location>
</feature>
<dbReference type="Pfam" id="PF09786">
    <property type="entry name" value="CytochromB561_N"/>
    <property type="match status" value="1"/>
</dbReference>
<feature type="compositionally biased region" description="Polar residues" evidence="1">
    <location>
        <begin position="313"/>
        <end position="335"/>
    </location>
</feature>
<name>A0A1Y1IN38_KLENI</name>
<sequence>MAVPIVPGLVGSSAPATTILSRTARSFTSYQHPTVEKALQARSELPKRRDVVWSAVVLILSLALLGLSYSGETMMKLARSRAVSELMQIMGWQGLDEGLLLLAFRIAFALLSLIYAASLYFFLKLYTTATVFSVPAPPPSGNQSINMGQKQPLLSTEQLALLFPKQAPKALAKLPDIVQSVKETPSHASHLASSLLKKTKIVLHDAASSAAHRLGRSNAADDAPPQSASDTEPNPQPPPTKPESPAPFLAPLHPEIQKPTGGSSLALWGSGGKEVTDGTSSGGGTLPGKATPAFESSSFVPTSPFSPVPLPLNTQPVTPPTQNMVTPTNNPSGSAGVSVRDRSFTPLQSEEALDDFLADLDRRMETPTPQSPRFGPSPEPGANQTSDAGFQSLGPMSPGTFSLGGARAGSGYFAEQVSTTANAPGTGMYPQTPAAASPIFGAPAQTTPQPTGFQQQGPGPVSSPYNLSTSPPPYAPSAPPLSALPQQSPVGGAVGTSPSGTNAYGAAASYQQSPYSTHQSPTPSPYSVSTPAYGAQTPPAYGPYSSPYNQSPGGTAPGQYTLSPSFSNAYPMTPPSAYNQPSNLSATPGSPYPGSPYPFAAPSPLQGAQAALSASPLPPSGRSFTRSSPSQPKPGVTIGVKADREMPSPMPPEVIERRLKGLGISSRELDAWRDELRVWFAEKLLAPLVRKMDASPSKVRNACTALNMSLPVTLSPLGTDSRAVEAAAAVTSVSLAVPAAPSEETVLKMLGEKLEEERKKAMQPAAPAPTTMFGQPQAAQQRPSLPSIQACLDAVTENQRLRLLLRGELVPRVLPLPTVQPTFVARRIRELAEGACVRRFDWSGGGDVIPGQQPWTAAANLPSDAHLLFYLFTAFLEFPGWSLHQEPLTGPGHQGGFFFMGDIPSRHPEQFVAILQPPLSAELRAFVRQPKATVVLVGKQSPAPVFYLLWGGKFQFVLQGRTAIWDVIALLTYRLRQSHEGAIRGISLNSSTIDLPPVIQPA</sequence>
<feature type="compositionally biased region" description="Polar residues" evidence="1">
    <location>
        <begin position="509"/>
        <end position="519"/>
    </location>
</feature>
<feature type="compositionally biased region" description="Low complexity" evidence="1">
    <location>
        <begin position="480"/>
        <end position="489"/>
    </location>
</feature>
<feature type="compositionally biased region" description="Pro residues" evidence="1">
    <location>
        <begin position="234"/>
        <end position="245"/>
    </location>
</feature>
<feature type="region of interest" description="Disordered" evidence="1">
    <location>
        <begin position="364"/>
        <end position="407"/>
    </location>
</feature>
<dbReference type="OrthoDB" id="509821at2759"/>
<gene>
    <name evidence="3" type="ORF">KFL_009710020</name>
</gene>
<feature type="transmembrane region" description="Helical" evidence="2">
    <location>
        <begin position="99"/>
        <end position="123"/>
    </location>
</feature>
<proteinExistence type="predicted"/>
<feature type="region of interest" description="Disordered" evidence="1">
    <location>
        <begin position="207"/>
        <end position="340"/>
    </location>
</feature>
<feature type="compositionally biased region" description="Polar residues" evidence="1">
    <location>
        <begin position="546"/>
        <end position="587"/>
    </location>
</feature>
<keyword evidence="2" id="KW-0812">Transmembrane</keyword>
<organism evidence="3 4">
    <name type="scientific">Klebsormidium nitens</name>
    <name type="common">Green alga</name>
    <name type="synonym">Ulothrix nitens</name>
    <dbReference type="NCBI Taxonomy" id="105231"/>
    <lineage>
        <taxon>Eukaryota</taxon>
        <taxon>Viridiplantae</taxon>
        <taxon>Streptophyta</taxon>
        <taxon>Klebsormidiophyceae</taxon>
        <taxon>Klebsormidiales</taxon>
        <taxon>Klebsormidiaceae</taxon>
        <taxon>Klebsormidium</taxon>
    </lineage>
</organism>
<evidence type="ECO:0000256" key="2">
    <source>
        <dbReference type="SAM" id="Phobius"/>
    </source>
</evidence>
<reference evidence="3 4" key="1">
    <citation type="journal article" date="2014" name="Nat. Commun.">
        <title>Klebsormidium flaccidum genome reveals primary factors for plant terrestrial adaptation.</title>
        <authorList>
            <person name="Hori K."/>
            <person name="Maruyama F."/>
            <person name="Fujisawa T."/>
            <person name="Togashi T."/>
            <person name="Yamamoto N."/>
            <person name="Seo M."/>
            <person name="Sato S."/>
            <person name="Yamada T."/>
            <person name="Mori H."/>
            <person name="Tajima N."/>
            <person name="Moriyama T."/>
            <person name="Ikeuchi M."/>
            <person name="Watanabe M."/>
            <person name="Wada H."/>
            <person name="Kobayashi K."/>
            <person name="Saito M."/>
            <person name="Masuda T."/>
            <person name="Sasaki-Sekimoto Y."/>
            <person name="Mashiguchi K."/>
            <person name="Awai K."/>
            <person name="Shimojima M."/>
            <person name="Masuda S."/>
            <person name="Iwai M."/>
            <person name="Nobusawa T."/>
            <person name="Narise T."/>
            <person name="Kondo S."/>
            <person name="Saito H."/>
            <person name="Sato R."/>
            <person name="Murakawa M."/>
            <person name="Ihara Y."/>
            <person name="Oshima-Yamada Y."/>
            <person name="Ohtaka K."/>
            <person name="Satoh M."/>
            <person name="Sonobe K."/>
            <person name="Ishii M."/>
            <person name="Ohtani R."/>
            <person name="Kanamori-Sato M."/>
            <person name="Honoki R."/>
            <person name="Miyazaki D."/>
            <person name="Mochizuki H."/>
            <person name="Umetsu J."/>
            <person name="Higashi K."/>
            <person name="Shibata D."/>
            <person name="Kamiya Y."/>
            <person name="Sato N."/>
            <person name="Nakamura Y."/>
            <person name="Tabata S."/>
            <person name="Ida S."/>
            <person name="Kurokawa K."/>
            <person name="Ohta H."/>
        </authorList>
    </citation>
    <scope>NUCLEOTIDE SEQUENCE [LARGE SCALE GENOMIC DNA]</scope>
    <source>
        <strain evidence="3 4">NIES-2285</strain>
    </source>
</reference>
<dbReference type="PRINTS" id="PR01217">
    <property type="entry name" value="PRICHEXTENSN"/>
</dbReference>
<protein>
    <recommendedName>
        <fullName evidence="5">Transmembrane protein</fullName>
    </recommendedName>
</protein>
<dbReference type="PANTHER" id="PTHR21780">
    <property type="entry name" value="TRANSMEMBRANE PROTEIN 209"/>
    <property type="match status" value="1"/>
</dbReference>
<dbReference type="PANTHER" id="PTHR21780:SF0">
    <property type="entry name" value="TRANSMEMBRANE PROTEIN 209"/>
    <property type="match status" value="1"/>
</dbReference>
<feature type="transmembrane region" description="Helical" evidence="2">
    <location>
        <begin position="51"/>
        <end position="71"/>
    </location>
</feature>
<feature type="compositionally biased region" description="Pro residues" evidence="1">
    <location>
        <begin position="470"/>
        <end position="479"/>
    </location>
</feature>
<evidence type="ECO:0000313" key="3">
    <source>
        <dbReference type="EMBL" id="GAQ92300.1"/>
    </source>
</evidence>
<dbReference type="InterPro" id="IPR019176">
    <property type="entry name" value="Cytochrome_B561-rel"/>
</dbReference>
<keyword evidence="2" id="KW-1133">Transmembrane helix</keyword>